<organism evidence="1 2">
    <name type="scientific">Phocaeicola sartorii</name>
    <dbReference type="NCBI Taxonomy" id="671267"/>
    <lineage>
        <taxon>Bacteria</taxon>
        <taxon>Pseudomonadati</taxon>
        <taxon>Bacteroidota</taxon>
        <taxon>Bacteroidia</taxon>
        <taxon>Bacteroidales</taxon>
        <taxon>Bacteroidaceae</taxon>
        <taxon>Phocaeicola</taxon>
    </lineage>
</organism>
<gene>
    <name evidence="1" type="ORF">E5339_20240</name>
</gene>
<evidence type="ECO:0000313" key="1">
    <source>
        <dbReference type="EMBL" id="TGY67420.1"/>
    </source>
</evidence>
<sequence length="76" mass="8749">MTYVNQRGANLSAVAEDFLFRLVPGPNAKELDDVQKRKGSRLFPDRFKSLKRSLADAEKGDVEDVRLKYLLEKYKC</sequence>
<dbReference type="AlphaFoldDB" id="A0A4V3RSM3"/>
<name>A0A4V3RSM3_9BACT</name>
<dbReference type="RefSeq" id="WP_135952706.1">
    <property type="nucleotide sequence ID" value="NZ_CAOOJZ010000087.1"/>
</dbReference>
<proteinExistence type="predicted"/>
<reference evidence="1 2" key="1">
    <citation type="submission" date="2019-04" db="EMBL/GenBank/DDBJ databases">
        <title>Microbes associate with the intestines of laboratory mice.</title>
        <authorList>
            <person name="Navarre W."/>
            <person name="Wong E."/>
            <person name="Huang K."/>
            <person name="Tropini C."/>
            <person name="Ng K."/>
            <person name="Yu B."/>
        </authorList>
    </citation>
    <scope>NUCLEOTIDE SEQUENCE [LARGE SCALE GENOMIC DNA]</scope>
    <source>
        <strain evidence="1 2">NM22_B1</strain>
    </source>
</reference>
<dbReference type="Proteomes" id="UP000310760">
    <property type="component" value="Unassembled WGS sequence"/>
</dbReference>
<accession>A0A4V3RSM3</accession>
<evidence type="ECO:0000313" key="2">
    <source>
        <dbReference type="Proteomes" id="UP000310760"/>
    </source>
</evidence>
<comment type="caution">
    <text evidence="1">The sequence shown here is derived from an EMBL/GenBank/DDBJ whole genome shotgun (WGS) entry which is preliminary data.</text>
</comment>
<protein>
    <submittedName>
        <fullName evidence="1">Uncharacterized protein</fullName>
    </submittedName>
</protein>
<dbReference type="EMBL" id="SRYJ01000066">
    <property type="protein sequence ID" value="TGY67420.1"/>
    <property type="molecule type" value="Genomic_DNA"/>
</dbReference>